<dbReference type="RefSeq" id="WP_068368794.1">
    <property type="nucleotide sequence ID" value="NZ_LBNE01000002.1"/>
</dbReference>
<proteinExistence type="inferred from homology"/>
<dbReference type="Gene3D" id="1.20.5.780">
    <property type="entry name" value="Single helix bin"/>
    <property type="match status" value="1"/>
</dbReference>
<protein>
    <recommendedName>
        <fullName evidence="5">DUF1778 domain-containing protein</fullName>
    </recommendedName>
</protein>
<evidence type="ECO:0000313" key="4">
    <source>
        <dbReference type="Proteomes" id="UP000078084"/>
    </source>
</evidence>
<comment type="similarity">
    <text evidence="2">Belongs to the TacA antitoxin family.</text>
</comment>
<keyword evidence="4" id="KW-1185">Reference proteome</keyword>
<dbReference type="Pfam" id="PF08681">
    <property type="entry name" value="TacA1"/>
    <property type="match status" value="1"/>
</dbReference>
<dbReference type="GO" id="GO:0006355">
    <property type="term" value="P:regulation of DNA-templated transcription"/>
    <property type="evidence" value="ECO:0007669"/>
    <property type="project" value="InterPro"/>
</dbReference>
<dbReference type="InterPro" id="IPR010985">
    <property type="entry name" value="Ribbon_hlx_hlx"/>
</dbReference>
<organism evidence="3 4">
    <name type="scientific">Kerstersia gyiorum</name>
    <dbReference type="NCBI Taxonomy" id="206506"/>
    <lineage>
        <taxon>Bacteria</taxon>
        <taxon>Pseudomonadati</taxon>
        <taxon>Pseudomonadota</taxon>
        <taxon>Betaproteobacteria</taxon>
        <taxon>Burkholderiales</taxon>
        <taxon>Alcaligenaceae</taxon>
        <taxon>Kerstersia</taxon>
    </lineage>
</organism>
<gene>
    <name evidence="3" type="ORF">AAV32_05910</name>
</gene>
<dbReference type="NCBIfam" id="NF041551">
    <property type="entry name" value="YlcI_YnfO_N"/>
    <property type="match status" value="1"/>
</dbReference>
<keyword evidence="1" id="KW-1277">Toxin-antitoxin system</keyword>
<dbReference type="PATRIC" id="fig|206506.3.peg.1266"/>
<dbReference type="Proteomes" id="UP000078084">
    <property type="component" value="Unassembled WGS sequence"/>
</dbReference>
<dbReference type="SUPFAM" id="SSF47598">
    <property type="entry name" value="Ribbon-helix-helix"/>
    <property type="match status" value="1"/>
</dbReference>
<evidence type="ECO:0000313" key="3">
    <source>
        <dbReference type="EMBL" id="KKO72565.1"/>
    </source>
</evidence>
<evidence type="ECO:0008006" key="5">
    <source>
        <dbReference type="Google" id="ProtNLM"/>
    </source>
</evidence>
<dbReference type="InterPro" id="IPR014795">
    <property type="entry name" value="TacA_1-like"/>
</dbReference>
<reference evidence="3 4" key="1">
    <citation type="submission" date="2015-04" db="EMBL/GenBank/DDBJ databases">
        <title>Genome sequence of Kerstersia gyiorum CG1.</title>
        <authorList>
            <person name="Greninger A.L."/>
            <person name="Kozyreva V."/>
            <person name="Chaturvedi V."/>
        </authorList>
    </citation>
    <scope>NUCLEOTIDE SEQUENCE [LARGE SCALE GENOMIC DNA]</scope>
    <source>
        <strain evidence="3 4">CG1</strain>
    </source>
</reference>
<dbReference type="EMBL" id="LBNE01000002">
    <property type="protein sequence ID" value="KKO72565.1"/>
    <property type="molecule type" value="Genomic_DNA"/>
</dbReference>
<name>A0A171KUJ8_9BURK</name>
<dbReference type="STRING" id="206506.AAV32_05910"/>
<dbReference type="PANTHER" id="PTHR35401:SF2">
    <property type="entry name" value="ABC-TYPE TRANSPORT SYSTEM"/>
    <property type="match status" value="1"/>
</dbReference>
<dbReference type="PANTHER" id="PTHR35401">
    <property type="entry name" value="COPG FAMILY HELIX-TURN-HELIX PROTEIN-RELATED-RELATED"/>
    <property type="match status" value="1"/>
</dbReference>
<evidence type="ECO:0000256" key="1">
    <source>
        <dbReference type="ARBA" id="ARBA00022649"/>
    </source>
</evidence>
<sequence>MPATIVTARLEARISTDLHSMLKRAAELQGRTMTDFVVTAVQDAAQRAIEQAEVIRLSMADQECFAQALLSPPKQTPALKRAFARRSKLLSAE</sequence>
<accession>A0A171KUJ8</accession>
<comment type="caution">
    <text evidence="3">The sequence shown here is derived from an EMBL/GenBank/DDBJ whole genome shotgun (WGS) entry which is preliminary data.</text>
</comment>
<evidence type="ECO:0000256" key="2">
    <source>
        <dbReference type="ARBA" id="ARBA00049988"/>
    </source>
</evidence>
<dbReference type="AlphaFoldDB" id="A0A171KUJ8"/>